<dbReference type="Pfam" id="PF17191">
    <property type="entry name" value="RecG_wedge"/>
    <property type="match status" value="1"/>
</dbReference>
<dbReference type="PROSITE" id="PS51192">
    <property type="entry name" value="HELICASE_ATP_BIND_1"/>
    <property type="match status" value="1"/>
</dbReference>
<reference evidence="18" key="1">
    <citation type="submission" date="2017-08" db="EMBL/GenBank/DDBJ databases">
        <authorList>
            <person name="Imhoff J.F."/>
            <person name="Rahn T."/>
            <person name="Kuenzel S."/>
            <person name="Neulinger S.C."/>
        </authorList>
    </citation>
    <scope>NUCLEOTIDE SEQUENCE</scope>
    <source>
        <strain evidence="18">DSM 11080</strain>
    </source>
</reference>
<dbReference type="SMART" id="SM00490">
    <property type="entry name" value="HELICc"/>
    <property type="match status" value="1"/>
</dbReference>
<feature type="domain" description="Helicase ATP-binding" evidence="16">
    <location>
        <begin position="294"/>
        <end position="459"/>
    </location>
</feature>
<dbReference type="Pfam" id="PF00271">
    <property type="entry name" value="Helicase_C"/>
    <property type="match status" value="1"/>
</dbReference>
<dbReference type="PANTHER" id="PTHR47964:SF1">
    <property type="entry name" value="ATP-DEPENDENT DNA HELICASE HOMOLOG RECG, CHLOROPLASTIC"/>
    <property type="match status" value="1"/>
</dbReference>
<dbReference type="NCBIfam" id="NF008168">
    <property type="entry name" value="PRK10917.2-2"/>
    <property type="match status" value="1"/>
</dbReference>
<accession>A0AAJ0U3S0</accession>
<keyword evidence="19" id="KW-1185">Reference proteome</keyword>
<evidence type="ECO:0000256" key="2">
    <source>
        <dbReference type="ARBA" id="ARBA00017846"/>
    </source>
</evidence>
<evidence type="ECO:0000256" key="10">
    <source>
        <dbReference type="ARBA" id="ARBA00023204"/>
    </source>
</evidence>
<comment type="catalytic activity">
    <reaction evidence="14 15">
        <text>ATP + H2O = ADP + phosphate + H(+)</text>
        <dbReference type="Rhea" id="RHEA:13065"/>
        <dbReference type="ChEBI" id="CHEBI:15377"/>
        <dbReference type="ChEBI" id="CHEBI:15378"/>
        <dbReference type="ChEBI" id="CHEBI:30616"/>
        <dbReference type="ChEBI" id="CHEBI:43474"/>
        <dbReference type="ChEBI" id="CHEBI:456216"/>
        <dbReference type="EC" id="5.6.2.4"/>
    </reaction>
</comment>
<evidence type="ECO:0000256" key="5">
    <source>
        <dbReference type="ARBA" id="ARBA00022801"/>
    </source>
</evidence>
<keyword evidence="8" id="KW-0238">DNA-binding</keyword>
<dbReference type="EC" id="5.6.2.4" evidence="13 15"/>
<dbReference type="Gene3D" id="1.10.150.20">
    <property type="entry name" value="5' to 3' exonuclease, C-terminal subdomain"/>
    <property type="match status" value="1"/>
</dbReference>
<keyword evidence="11" id="KW-0413">Isomerase</keyword>
<sequence>MAASSIAALDQTSVEQLKGVGPRLAERLQRLGVLTVQDLLFHLPLRYQDRTRLRPLDTLVAGEEVLVEGWISDARIAQGRRRSLKVRLEDGRGALLLRFFHFARAQVEAMQPGRPLRCFGEVRQGPQMLEIVHPELLAAETDEAAGSGHSTLTPIYPATEGLQQASLRTLTEQALERLQRDPAALVDWVPDALTAPLRLPALADALLLLHRPPADAGPELVQALLERTHPAFLRLAFDEMVAHQLALRRLRRARRDQRAPVLMGDDAWRGRLRAALPFALTGAQERVIAEIAADLRQPHPMTRLLLGDVGSGKTIVAAMAILQAVEAGFQVAFMAPTELLGEQHRQSLCGWLEPLGIELAWLAGRHAGAERTAILERIGSGAARVVVGTHALFQAEVRFAELGLAIIDEQHRFGVHQRLQLRDKGDRSGRLPHQLIMTATPIPRSLAMSIYGDLDLSELDELPPGRQPVKTVALPDSRRDEVIERVQASCIGGRQAYWVCTLVEESEALQAQAAEATAADLQARLPDLRIGLVHGRLKAQERVPVMAAFKAGELDLLVATTVIEVGVDVPKASLMIIENPERLGLAQLHQLRGRVGRGAEESACVLLYQAPLTRAARERLDILRRESSGFRIAEADLRMRGAGEVLGTRQAGSIQFRLADPMRDSALAQAARRSADELLARWPENVEPLVRRWLGQRDDYGQV</sequence>
<keyword evidence="6 15" id="KW-0347">Helicase</keyword>
<comment type="similarity">
    <text evidence="1 15">Belongs to the helicase family. RecG subfamily.</text>
</comment>
<evidence type="ECO:0000256" key="9">
    <source>
        <dbReference type="ARBA" id="ARBA00023172"/>
    </source>
</evidence>
<keyword evidence="9 15" id="KW-0233">DNA recombination</keyword>
<dbReference type="InterPro" id="IPR011545">
    <property type="entry name" value="DEAD/DEAH_box_helicase_dom"/>
</dbReference>
<evidence type="ECO:0000256" key="1">
    <source>
        <dbReference type="ARBA" id="ARBA00007504"/>
    </source>
</evidence>
<dbReference type="SUPFAM" id="SSF50249">
    <property type="entry name" value="Nucleic acid-binding proteins"/>
    <property type="match status" value="1"/>
</dbReference>
<dbReference type="Gene3D" id="2.40.50.140">
    <property type="entry name" value="Nucleic acid-binding proteins"/>
    <property type="match status" value="1"/>
</dbReference>
<evidence type="ECO:0000259" key="17">
    <source>
        <dbReference type="PROSITE" id="PS51194"/>
    </source>
</evidence>
<proteinExistence type="inferred from homology"/>
<organism evidence="18 19">
    <name type="scientific">Halochromatium glycolicum</name>
    <dbReference type="NCBI Taxonomy" id="85075"/>
    <lineage>
        <taxon>Bacteria</taxon>
        <taxon>Pseudomonadati</taxon>
        <taxon>Pseudomonadota</taxon>
        <taxon>Gammaproteobacteria</taxon>
        <taxon>Chromatiales</taxon>
        <taxon>Chromatiaceae</taxon>
        <taxon>Halochromatium</taxon>
    </lineage>
</organism>
<name>A0AAJ0U3S0_9GAMM</name>
<evidence type="ECO:0000256" key="7">
    <source>
        <dbReference type="ARBA" id="ARBA00022840"/>
    </source>
</evidence>
<gene>
    <name evidence="18" type="ORF">CKO40_06870</name>
</gene>
<evidence type="ECO:0000256" key="15">
    <source>
        <dbReference type="RuleBase" id="RU363016"/>
    </source>
</evidence>
<reference evidence="18" key="2">
    <citation type="journal article" date="2020" name="Microorganisms">
        <title>Osmotic Adaptation and Compatible Solute Biosynthesis of Phototrophic Bacteria as Revealed from Genome Analyses.</title>
        <authorList>
            <person name="Imhoff J.F."/>
            <person name="Rahn T."/>
            <person name="Kunzel S."/>
            <person name="Keller A."/>
            <person name="Neulinger S.C."/>
        </authorList>
    </citation>
    <scope>NUCLEOTIDE SEQUENCE</scope>
    <source>
        <strain evidence="18">DSM 11080</strain>
    </source>
</reference>
<evidence type="ECO:0000259" key="16">
    <source>
        <dbReference type="PROSITE" id="PS51192"/>
    </source>
</evidence>
<dbReference type="InterPro" id="IPR047112">
    <property type="entry name" value="RecG/Mfd"/>
</dbReference>
<evidence type="ECO:0000256" key="4">
    <source>
        <dbReference type="ARBA" id="ARBA00022763"/>
    </source>
</evidence>
<keyword evidence="5 15" id="KW-0378">Hydrolase</keyword>
<dbReference type="InterPro" id="IPR001650">
    <property type="entry name" value="Helicase_C-like"/>
</dbReference>
<dbReference type="InterPro" id="IPR012340">
    <property type="entry name" value="NA-bd_OB-fold"/>
</dbReference>
<dbReference type="AlphaFoldDB" id="A0AAJ0U3S0"/>
<comment type="caution">
    <text evidence="18">The sequence shown here is derived from an EMBL/GenBank/DDBJ whole genome shotgun (WGS) entry which is preliminary data.</text>
</comment>
<dbReference type="Gene3D" id="3.40.50.300">
    <property type="entry name" value="P-loop containing nucleotide triphosphate hydrolases"/>
    <property type="match status" value="2"/>
</dbReference>
<dbReference type="GO" id="GO:0003677">
    <property type="term" value="F:DNA binding"/>
    <property type="evidence" value="ECO:0007669"/>
    <property type="project" value="UniProtKB-KW"/>
</dbReference>
<dbReference type="RefSeq" id="WP_200345455.1">
    <property type="nucleotide sequence ID" value="NZ_NRSJ01000008.1"/>
</dbReference>
<keyword evidence="10 15" id="KW-0234">DNA repair</keyword>
<dbReference type="FunFam" id="3.40.50.300:FF:000391">
    <property type="entry name" value="ATP-dependent DNA helicase RecG"/>
    <property type="match status" value="1"/>
</dbReference>
<evidence type="ECO:0000256" key="14">
    <source>
        <dbReference type="ARBA" id="ARBA00048988"/>
    </source>
</evidence>
<evidence type="ECO:0000256" key="11">
    <source>
        <dbReference type="ARBA" id="ARBA00023235"/>
    </source>
</evidence>
<feature type="domain" description="Helicase C-terminal" evidence="17">
    <location>
        <begin position="492"/>
        <end position="638"/>
    </location>
</feature>
<dbReference type="GO" id="GO:0016787">
    <property type="term" value="F:hydrolase activity"/>
    <property type="evidence" value="ECO:0007669"/>
    <property type="project" value="UniProtKB-KW"/>
</dbReference>
<dbReference type="InterPro" id="IPR004609">
    <property type="entry name" value="ATP-dep_DNA_helicase_RecG"/>
</dbReference>
<dbReference type="CDD" id="cd17992">
    <property type="entry name" value="DEXHc_RecG"/>
    <property type="match status" value="1"/>
</dbReference>
<keyword evidence="4 15" id="KW-0227">DNA damage</keyword>
<dbReference type="GO" id="GO:0043138">
    <property type="term" value="F:3'-5' DNA helicase activity"/>
    <property type="evidence" value="ECO:0007669"/>
    <property type="project" value="UniProtKB-EC"/>
</dbReference>
<dbReference type="InterPro" id="IPR045562">
    <property type="entry name" value="RecG_dom3_C"/>
</dbReference>
<protein>
    <recommendedName>
        <fullName evidence="2 15">ATP-dependent DNA helicase RecG</fullName>
        <ecNumber evidence="13 15">5.6.2.4</ecNumber>
    </recommendedName>
</protein>
<dbReference type="Pfam" id="PF00270">
    <property type="entry name" value="DEAD"/>
    <property type="match status" value="1"/>
</dbReference>
<evidence type="ECO:0000313" key="19">
    <source>
        <dbReference type="Proteomes" id="UP001296776"/>
    </source>
</evidence>
<dbReference type="Proteomes" id="UP001296776">
    <property type="component" value="Unassembled WGS sequence"/>
</dbReference>
<dbReference type="PANTHER" id="PTHR47964">
    <property type="entry name" value="ATP-DEPENDENT DNA HELICASE HOMOLOG RECG, CHLOROPLASTIC"/>
    <property type="match status" value="1"/>
</dbReference>
<dbReference type="NCBIfam" id="TIGR00643">
    <property type="entry name" value="recG"/>
    <property type="match status" value="1"/>
</dbReference>
<dbReference type="SMART" id="SM00487">
    <property type="entry name" value="DEXDc"/>
    <property type="match status" value="1"/>
</dbReference>
<evidence type="ECO:0000256" key="8">
    <source>
        <dbReference type="ARBA" id="ARBA00023125"/>
    </source>
</evidence>
<comment type="function">
    <text evidence="15">Plays a critical role in recombination and DNA repair. Helps process Holliday junction intermediates to mature products by catalyzing branch migration. Has replication fork regression activity, unwinds stalled or blocked replication forks to make a HJ that can be resolved. Has a DNA unwinding activity characteristic of a DNA helicase with 3'-5' polarity.</text>
</comment>
<dbReference type="InterPro" id="IPR033454">
    <property type="entry name" value="RecG_wedge"/>
</dbReference>
<dbReference type="GO" id="GO:0006310">
    <property type="term" value="P:DNA recombination"/>
    <property type="evidence" value="ECO:0007669"/>
    <property type="project" value="UniProtKB-UniRule"/>
</dbReference>
<evidence type="ECO:0000256" key="13">
    <source>
        <dbReference type="ARBA" id="ARBA00034808"/>
    </source>
</evidence>
<evidence type="ECO:0000313" key="18">
    <source>
        <dbReference type="EMBL" id="MBK1704277.1"/>
    </source>
</evidence>
<evidence type="ECO:0000256" key="3">
    <source>
        <dbReference type="ARBA" id="ARBA00022741"/>
    </source>
</evidence>
<evidence type="ECO:0000256" key="12">
    <source>
        <dbReference type="ARBA" id="ARBA00034617"/>
    </source>
</evidence>
<keyword evidence="7 15" id="KW-0067">ATP-binding</keyword>
<dbReference type="GO" id="GO:0006281">
    <property type="term" value="P:DNA repair"/>
    <property type="evidence" value="ECO:0007669"/>
    <property type="project" value="UniProtKB-UniRule"/>
</dbReference>
<dbReference type="GO" id="GO:0005524">
    <property type="term" value="F:ATP binding"/>
    <property type="evidence" value="ECO:0007669"/>
    <property type="project" value="UniProtKB-KW"/>
</dbReference>
<comment type="catalytic activity">
    <reaction evidence="12 15">
        <text>Couples ATP hydrolysis with the unwinding of duplex DNA by translocating in the 3'-5' direction.</text>
        <dbReference type="EC" id="5.6.2.4"/>
    </reaction>
</comment>
<keyword evidence="3 15" id="KW-0547">Nucleotide-binding</keyword>
<dbReference type="NCBIfam" id="NF008163">
    <property type="entry name" value="PRK10917.1-1"/>
    <property type="match status" value="1"/>
</dbReference>
<dbReference type="CDD" id="cd04488">
    <property type="entry name" value="RecG_wedge_OBF"/>
    <property type="match status" value="1"/>
</dbReference>
<evidence type="ECO:0000256" key="6">
    <source>
        <dbReference type="ARBA" id="ARBA00022806"/>
    </source>
</evidence>
<dbReference type="EMBL" id="NRSJ01000008">
    <property type="protein sequence ID" value="MBK1704277.1"/>
    <property type="molecule type" value="Genomic_DNA"/>
</dbReference>
<dbReference type="PROSITE" id="PS51194">
    <property type="entry name" value="HELICASE_CTER"/>
    <property type="match status" value="1"/>
</dbReference>
<dbReference type="InterPro" id="IPR014001">
    <property type="entry name" value="Helicase_ATP-bd"/>
</dbReference>
<dbReference type="SUPFAM" id="SSF52540">
    <property type="entry name" value="P-loop containing nucleoside triphosphate hydrolases"/>
    <property type="match status" value="2"/>
</dbReference>
<dbReference type="InterPro" id="IPR027417">
    <property type="entry name" value="P-loop_NTPase"/>
</dbReference>
<dbReference type="Pfam" id="PF19833">
    <property type="entry name" value="RecG_dom3_C"/>
    <property type="match status" value="1"/>
</dbReference>